<accession>A0A644WR15</accession>
<gene>
    <name evidence="1" type="ORF">SDC9_52634</name>
</gene>
<comment type="caution">
    <text evidence="1">The sequence shown here is derived from an EMBL/GenBank/DDBJ whole genome shotgun (WGS) entry which is preliminary data.</text>
</comment>
<name>A0A644WR15_9ZZZZ</name>
<evidence type="ECO:0000313" key="1">
    <source>
        <dbReference type="EMBL" id="MPM06335.1"/>
    </source>
</evidence>
<dbReference type="AlphaFoldDB" id="A0A644WR15"/>
<reference evidence="1" key="1">
    <citation type="submission" date="2019-08" db="EMBL/GenBank/DDBJ databases">
        <authorList>
            <person name="Kucharzyk K."/>
            <person name="Murdoch R.W."/>
            <person name="Higgins S."/>
            <person name="Loffler F."/>
        </authorList>
    </citation>
    <scope>NUCLEOTIDE SEQUENCE</scope>
</reference>
<protein>
    <submittedName>
        <fullName evidence="1">Uncharacterized protein</fullName>
    </submittedName>
</protein>
<proteinExistence type="predicted"/>
<sequence>MIVSRYENGDMDVTAEPDDISGREGLLVYLVWALGDKDTYLFGEEYCISNWDMAVDFYSAYTGLLYRFCYASLEDLKVGKTVRLYGREMTDDEREEYEELFERGEI</sequence>
<organism evidence="1">
    <name type="scientific">bioreactor metagenome</name>
    <dbReference type="NCBI Taxonomy" id="1076179"/>
    <lineage>
        <taxon>unclassified sequences</taxon>
        <taxon>metagenomes</taxon>
        <taxon>ecological metagenomes</taxon>
    </lineage>
</organism>
<dbReference type="EMBL" id="VSSQ01001219">
    <property type="protein sequence ID" value="MPM06335.1"/>
    <property type="molecule type" value="Genomic_DNA"/>
</dbReference>